<keyword evidence="3" id="KW-1185">Reference proteome</keyword>
<reference evidence="3" key="2">
    <citation type="submission" date="2009-11" db="EMBL/GenBank/DDBJ databases">
        <title>The Genome Sequence of Allomyces macrogynus strain ATCC 38327.</title>
        <authorList>
            <consortium name="The Broad Institute Genome Sequencing Platform"/>
            <person name="Russ C."/>
            <person name="Cuomo C."/>
            <person name="Shea T."/>
            <person name="Young S.K."/>
            <person name="Zeng Q."/>
            <person name="Koehrsen M."/>
            <person name="Haas B."/>
            <person name="Borodovsky M."/>
            <person name="Guigo R."/>
            <person name="Alvarado L."/>
            <person name="Berlin A."/>
            <person name="Borenstein D."/>
            <person name="Chen Z."/>
            <person name="Engels R."/>
            <person name="Freedman E."/>
            <person name="Gellesch M."/>
            <person name="Goldberg J."/>
            <person name="Griggs A."/>
            <person name="Gujja S."/>
            <person name="Heiman D."/>
            <person name="Hepburn T."/>
            <person name="Howarth C."/>
            <person name="Jen D."/>
            <person name="Larson L."/>
            <person name="Lewis B."/>
            <person name="Mehta T."/>
            <person name="Park D."/>
            <person name="Pearson M."/>
            <person name="Roberts A."/>
            <person name="Saif S."/>
            <person name="Shenoy N."/>
            <person name="Sisk P."/>
            <person name="Stolte C."/>
            <person name="Sykes S."/>
            <person name="Walk T."/>
            <person name="White J."/>
            <person name="Yandava C."/>
            <person name="Burger G."/>
            <person name="Gray M.W."/>
            <person name="Holland P.W.H."/>
            <person name="King N."/>
            <person name="Lang F.B.F."/>
            <person name="Roger A.J."/>
            <person name="Ruiz-Trillo I."/>
            <person name="Lander E."/>
            <person name="Nusbaum C."/>
        </authorList>
    </citation>
    <scope>NUCLEOTIDE SEQUENCE [LARGE SCALE GENOMIC DNA]</scope>
    <source>
        <strain evidence="3">ATCC 38327</strain>
    </source>
</reference>
<gene>
    <name evidence="2" type="ORF">AMAG_19161</name>
</gene>
<sequence length="147" mass="15708">MGTTIAASEPAFSTATQDSSVSDLPGPIAGALHESILAVSFARSERASQLAPWLTGHGRARRRCADLGRTIGACCLYADAFFPRSWSALTSLCFRPNRPTDSSSACASSSPFRKPAQQHARSRPRLLSGCLRFGRGPRWSSRTGTHG</sequence>
<dbReference type="EMBL" id="GG745344">
    <property type="protein sequence ID" value="KNE64460.1"/>
    <property type="molecule type" value="Genomic_DNA"/>
</dbReference>
<dbReference type="AlphaFoldDB" id="A0A0L0SQ46"/>
<protein>
    <submittedName>
        <fullName evidence="2">Uncharacterized protein</fullName>
    </submittedName>
</protein>
<reference evidence="2 3" key="1">
    <citation type="submission" date="2009-11" db="EMBL/GenBank/DDBJ databases">
        <title>Annotation of Allomyces macrogynus ATCC 38327.</title>
        <authorList>
            <consortium name="The Broad Institute Genome Sequencing Platform"/>
            <person name="Russ C."/>
            <person name="Cuomo C."/>
            <person name="Burger G."/>
            <person name="Gray M.W."/>
            <person name="Holland P.W.H."/>
            <person name="King N."/>
            <person name="Lang F.B.F."/>
            <person name="Roger A.J."/>
            <person name="Ruiz-Trillo I."/>
            <person name="Young S.K."/>
            <person name="Zeng Q."/>
            <person name="Gargeya S."/>
            <person name="Fitzgerald M."/>
            <person name="Haas B."/>
            <person name="Abouelleil A."/>
            <person name="Alvarado L."/>
            <person name="Arachchi H.M."/>
            <person name="Berlin A."/>
            <person name="Chapman S.B."/>
            <person name="Gearin G."/>
            <person name="Goldberg J."/>
            <person name="Griggs A."/>
            <person name="Gujja S."/>
            <person name="Hansen M."/>
            <person name="Heiman D."/>
            <person name="Howarth C."/>
            <person name="Larimer J."/>
            <person name="Lui A."/>
            <person name="MacDonald P.J.P."/>
            <person name="McCowen C."/>
            <person name="Montmayeur A."/>
            <person name="Murphy C."/>
            <person name="Neiman D."/>
            <person name="Pearson M."/>
            <person name="Priest M."/>
            <person name="Roberts A."/>
            <person name="Saif S."/>
            <person name="Shea T."/>
            <person name="Sisk P."/>
            <person name="Stolte C."/>
            <person name="Sykes S."/>
            <person name="Wortman J."/>
            <person name="Nusbaum C."/>
            <person name="Birren B."/>
        </authorList>
    </citation>
    <scope>NUCLEOTIDE SEQUENCE [LARGE SCALE GENOMIC DNA]</scope>
    <source>
        <strain evidence="2 3">ATCC 38327</strain>
    </source>
</reference>
<feature type="region of interest" description="Disordered" evidence="1">
    <location>
        <begin position="98"/>
        <end position="125"/>
    </location>
</feature>
<name>A0A0L0SQ46_ALLM3</name>
<proteinExistence type="predicted"/>
<dbReference type="VEuPathDB" id="FungiDB:AMAG_19161"/>
<organism evidence="2 3">
    <name type="scientific">Allomyces macrogynus (strain ATCC 38327)</name>
    <name type="common">Allomyces javanicus var. macrogynus</name>
    <dbReference type="NCBI Taxonomy" id="578462"/>
    <lineage>
        <taxon>Eukaryota</taxon>
        <taxon>Fungi</taxon>
        <taxon>Fungi incertae sedis</taxon>
        <taxon>Blastocladiomycota</taxon>
        <taxon>Blastocladiomycetes</taxon>
        <taxon>Blastocladiales</taxon>
        <taxon>Blastocladiaceae</taxon>
        <taxon>Allomyces</taxon>
    </lineage>
</organism>
<accession>A0A0L0SQ46</accession>
<dbReference type="Proteomes" id="UP000054350">
    <property type="component" value="Unassembled WGS sequence"/>
</dbReference>
<evidence type="ECO:0000313" key="2">
    <source>
        <dbReference type="EMBL" id="KNE64460.1"/>
    </source>
</evidence>
<evidence type="ECO:0000256" key="1">
    <source>
        <dbReference type="SAM" id="MobiDB-lite"/>
    </source>
</evidence>
<evidence type="ECO:0000313" key="3">
    <source>
        <dbReference type="Proteomes" id="UP000054350"/>
    </source>
</evidence>